<evidence type="ECO:0000313" key="19">
    <source>
        <dbReference type="EMBL" id="KAK9955564.1"/>
    </source>
</evidence>
<evidence type="ECO:0000256" key="10">
    <source>
        <dbReference type="ARBA" id="ARBA00023136"/>
    </source>
</evidence>
<dbReference type="Gene3D" id="2.40.50.120">
    <property type="match status" value="1"/>
</dbReference>
<sequence>MERKSESWHGDGRTHELNAVRVESDVSTLSWGKAGSLGGREQRCFRTMDSNRRHPSRESAVCAGNLALIDRGGGQRRGARATANAFYDTKVDSYNVCAEGISKVALIVYCSISHSTAVEDTQQQRRVGCAHHCNFGAKIDWRRLADTCSCLWRRQRPRLSLHFRMRFGRMQLRDLWCFPIANLSEKSSGSRWHGHLRKVCRAAVLLEPIRSLFSLQPSSTAIAPQPCRNATTDHRAKAGGMRRLDSVHLSMLLIGVSFACYSPSLNSLQDQAYRSAVVIEGKVQSAPQNVSAEPYSVNVKVLDVWPRNSGGLEREQLVTVGEFGSEAPCAKVKKNHKYIFFMDPTDEPLVFKASFAPLDTSGKNLKKDVGRILCEDCAAAPTLKRMRNPVLVDEGSRLIVKCEASGNPTPEYKWYKDGAELRKSKEIRIRNSKKNSKVQIGSAKLEDSGNYTCVAENSLGKENGTSTVHVQSITTTLSPGSGHARKCNDTEKAYCVNGGDCYYIHGINQFSCKCPNDFTGDRCQTYVMASFYQSLGIEFMEAEELYQKRVLTITGICVALLVVGIVCVVAYCKTKKQRKKMHNHLRQNIYVDHPNRNLANGPNHPGPGPEEIPMVDYISKNVPATERVIRHGAEAPFPGSRQSSRSHNSSTRAHSSTHRHEGRTWSLERTDSVLSDCPSGMMSSSVGTSKCNSPACMEARARRAAHCGFTEPHRPALQYGDSFDSLGDSPHSDRYVSALTTPARLSPVDFHYSLPPQVPTFQITSPNASHAMSLPPAAHAPYPPEEDQPLLRRYQVPLHEARGHEPYRQQQRGSYLRDSTGSLPSSPYRLAQEEEYESTQEYLSSMEQPKRSSRRWRRSRLNGHVAPRGYQPSRDLGSRSCLSDSDSEEEEGESTPFLSMQNMNAAEPSALYRPVPDTRTSHAQSGRHGPRANTQTRLTHSRSKLDNAPH</sequence>
<dbReference type="PROSITE" id="PS50026">
    <property type="entry name" value="EGF_3"/>
    <property type="match status" value="1"/>
</dbReference>
<evidence type="ECO:0000256" key="11">
    <source>
        <dbReference type="ARBA" id="ARBA00023157"/>
    </source>
</evidence>
<dbReference type="GO" id="GO:0007399">
    <property type="term" value="P:nervous system development"/>
    <property type="evidence" value="ECO:0007669"/>
    <property type="project" value="InterPro"/>
</dbReference>
<comment type="caution">
    <text evidence="14">Lacks conserved residue(s) required for the propagation of feature annotation.</text>
</comment>
<keyword evidence="8 16" id="KW-1133">Transmembrane helix</keyword>
<feature type="compositionally biased region" description="Polar residues" evidence="15">
    <location>
        <begin position="761"/>
        <end position="770"/>
    </location>
</feature>
<dbReference type="Pfam" id="PF02158">
    <property type="entry name" value="Neuregulin"/>
    <property type="match status" value="1"/>
</dbReference>
<dbReference type="AlphaFoldDB" id="A0AAW1Z5H5"/>
<evidence type="ECO:0008006" key="21">
    <source>
        <dbReference type="Google" id="ProtNLM"/>
    </source>
</evidence>
<dbReference type="GO" id="GO:0048513">
    <property type="term" value="P:animal organ development"/>
    <property type="evidence" value="ECO:0007669"/>
    <property type="project" value="TreeGrafter"/>
</dbReference>
<feature type="compositionally biased region" description="Low complexity" evidence="15">
    <location>
        <begin position="873"/>
        <end position="884"/>
    </location>
</feature>
<feature type="disulfide bond" evidence="14">
    <location>
        <begin position="495"/>
        <end position="512"/>
    </location>
</feature>
<dbReference type="PROSITE" id="PS00022">
    <property type="entry name" value="EGF_1"/>
    <property type="match status" value="1"/>
</dbReference>
<evidence type="ECO:0000259" key="18">
    <source>
        <dbReference type="PROSITE" id="PS50835"/>
    </source>
</evidence>
<feature type="domain" description="Ig-like" evidence="18">
    <location>
        <begin position="381"/>
        <end position="471"/>
    </location>
</feature>
<evidence type="ECO:0000256" key="2">
    <source>
        <dbReference type="ARBA" id="ARBA00004613"/>
    </source>
</evidence>
<proteinExistence type="inferred from homology"/>
<dbReference type="Gene3D" id="2.60.40.10">
    <property type="entry name" value="Immunoglobulins"/>
    <property type="match status" value="1"/>
</dbReference>
<accession>A0AAW1Z5H5</accession>
<feature type="compositionally biased region" description="Low complexity" evidence="15">
    <location>
        <begin position="640"/>
        <end position="654"/>
    </location>
</feature>
<feature type="disulfide bond" evidence="14">
    <location>
        <begin position="514"/>
        <end position="523"/>
    </location>
</feature>
<protein>
    <recommendedName>
        <fullName evidence="21">Neuregulin 2a</fullName>
    </recommendedName>
</protein>
<feature type="domain" description="EGF-like" evidence="17">
    <location>
        <begin position="483"/>
        <end position="524"/>
    </location>
</feature>
<dbReference type="SMART" id="SM00409">
    <property type="entry name" value="IG"/>
    <property type="match status" value="1"/>
</dbReference>
<evidence type="ECO:0000256" key="6">
    <source>
        <dbReference type="ARBA" id="ARBA00022536"/>
    </source>
</evidence>
<dbReference type="Gene3D" id="2.10.25.10">
    <property type="entry name" value="Laminin"/>
    <property type="match status" value="1"/>
</dbReference>
<dbReference type="PANTHER" id="PTHR11100:SF24">
    <property type="entry name" value="PRO-NEUREGULIN-2, MEMBRANE-BOUND ISOFORM ISOFORM X1"/>
    <property type="match status" value="1"/>
</dbReference>
<dbReference type="FunFam" id="2.10.25.10:FF:000116">
    <property type="entry name" value="pro-neuregulin-2, membrane-bound isoform"/>
    <property type="match status" value="1"/>
</dbReference>
<dbReference type="SMART" id="SM00408">
    <property type="entry name" value="IGc2"/>
    <property type="match status" value="1"/>
</dbReference>
<keyword evidence="6 14" id="KW-0245">EGF-like domain</keyword>
<dbReference type="InterPro" id="IPR040180">
    <property type="entry name" value="Neuregulin"/>
</dbReference>
<dbReference type="InterPro" id="IPR003599">
    <property type="entry name" value="Ig_sub"/>
</dbReference>
<dbReference type="InterPro" id="IPR057909">
    <property type="entry name" value="NRG2_N"/>
</dbReference>
<dbReference type="InterPro" id="IPR013098">
    <property type="entry name" value="Ig_I-set"/>
</dbReference>
<keyword evidence="7 16" id="KW-0812">Transmembrane</keyword>
<evidence type="ECO:0000256" key="14">
    <source>
        <dbReference type="PROSITE-ProRule" id="PRU00076"/>
    </source>
</evidence>
<comment type="subcellular location">
    <subcellularLocation>
        <location evidence="1">Cell membrane</location>
        <topology evidence="1">Single-pass type I membrane protein</topology>
    </subcellularLocation>
    <subcellularLocation>
        <location evidence="2">Secreted</location>
    </subcellularLocation>
</comment>
<comment type="similarity">
    <text evidence="3">Belongs to the neuregulin family.</text>
</comment>
<evidence type="ECO:0000256" key="5">
    <source>
        <dbReference type="ARBA" id="ARBA00022525"/>
    </source>
</evidence>
<dbReference type="EMBL" id="JAWDJR010000021">
    <property type="protein sequence ID" value="KAK9955564.1"/>
    <property type="molecule type" value="Genomic_DNA"/>
</dbReference>
<keyword evidence="4" id="KW-1003">Cell membrane</keyword>
<organism evidence="19 20">
    <name type="scientific">Culter alburnus</name>
    <name type="common">Topmouth culter</name>
    <dbReference type="NCBI Taxonomy" id="194366"/>
    <lineage>
        <taxon>Eukaryota</taxon>
        <taxon>Metazoa</taxon>
        <taxon>Chordata</taxon>
        <taxon>Craniata</taxon>
        <taxon>Vertebrata</taxon>
        <taxon>Euteleostomi</taxon>
        <taxon>Actinopterygii</taxon>
        <taxon>Neopterygii</taxon>
        <taxon>Teleostei</taxon>
        <taxon>Ostariophysi</taxon>
        <taxon>Cypriniformes</taxon>
        <taxon>Xenocyprididae</taxon>
        <taxon>Xenocypridinae</taxon>
        <taxon>Culter</taxon>
    </lineage>
</organism>
<evidence type="ECO:0000313" key="20">
    <source>
        <dbReference type="Proteomes" id="UP001479290"/>
    </source>
</evidence>
<dbReference type="PROSITE" id="PS50835">
    <property type="entry name" value="IG_LIKE"/>
    <property type="match status" value="1"/>
</dbReference>
<keyword evidence="5" id="KW-0964">Secreted</keyword>
<dbReference type="Proteomes" id="UP001479290">
    <property type="component" value="Unassembled WGS sequence"/>
</dbReference>
<dbReference type="Pfam" id="PF07679">
    <property type="entry name" value="I-set"/>
    <property type="match status" value="1"/>
</dbReference>
<dbReference type="SUPFAM" id="SSF48726">
    <property type="entry name" value="Immunoglobulin"/>
    <property type="match status" value="1"/>
</dbReference>
<keyword evidence="12" id="KW-0325">Glycoprotein</keyword>
<keyword evidence="10 16" id="KW-0472">Membrane</keyword>
<feature type="region of interest" description="Disordered" evidence="15">
    <location>
        <begin position="633"/>
        <end position="665"/>
    </location>
</feature>
<dbReference type="GO" id="GO:0005886">
    <property type="term" value="C:plasma membrane"/>
    <property type="evidence" value="ECO:0007669"/>
    <property type="project" value="UniProtKB-SubCell"/>
</dbReference>
<dbReference type="GO" id="GO:0008083">
    <property type="term" value="F:growth factor activity"/>
    <property type="evidence" value="ECO:0007669"/>
    <property type="project" value="UniProtKB-KW"/>
</dbReference>
<dbReference type="SUPFAM" id="SSF57196">
    <property type="entry name" value="EGF/Laminin"/>
    <property type="match status" value="1"/>
</dbReference>
<evidence type="ECO:0000256" key="15">
    <source>
        <dbReference type="SAM" id="MobiDB-lite"/>
    </source>
</evidence>
<feature type="compositionally biased region" description="Basic residues" evidence="15">
    <location>
        <begin position="851"/>
        <end position="861"/>
    </location>
</feature>
<gene>
    <name evidence="19" type="ORF">ABG768_015428</name>
</gene>
<dbReference type="InterPro" id="IPR007110">
    <property type="entry name" value="Ig-like_dom"/>
</dbReference>
<name>A0AAW1Z5H5_CULAL</name>
<evidence type="ECO:0000256" key="7">
    <source>
        <dbReference type="ARBA" id="ARBA00022692"/>
    </source>
</evidence>
<evidence type="ECO:0000256" key="16">
    <source>
        <dbReference type="SAM" id="Phobius"/>
    </source>
</evidence>
<feature type="compositionally biased region" description="Polar residues" evidence="15">
    <location>
        <begin position="808"/>
        <end position="825"/>
    </location>
</feature>
<dbReference type="InterPro" id="IPR013783">
    <property type="entry name" value="Ig-like_fold"/>
</dbReference>
<evidence type="ECO:0000256" key="9">
    <source>
        <dbReference type="ARBA" id="ARBA00023030"/>
    </source>
</evidence>
<feature type="region of interest" description="Disordered" evidence="15">
    <location>
        <begin position="761"/>
        <end position="786"/>
    </location>
</feature>
<dbReference type="InterPro" id="IPR002154">
    <property type="entry name" value="Neuregulin_C"/>
</dbReference>
<keyword evidence="9" id="KW-0339">Growth factor</keyword>
<reference evidence="19 20" key="1">
    <citation type="submission" date="2024-05" db="EMBL/GenBank/DDBJ databases">
        <title>A high-quality chromosomal-level genome assembly of Topmouth culter (Culter alburnus).</title>
        <authorList>
            <person name="Zhao H."/>
        </authorList>
    </citation>
    <scope>NUCLEOTIDE SEQUENCE [LARGE SCALE GENOMIC DNA]</scope>
    <source>
        <strain evidence="19">CATC2023</strain>
        <tissue evidence="19">Muscle</tissue>
    </source>
</reference>
<feature type="region of interest" description="Disordered" evidence="15">
    <location>
        <begin position="800"/>
        <end position="950"/>
    </location>
</feature>
<dbReference type="InterPro" id="IPR003598">
    <property type="entry name" value="Ig_sub2"/>
</dbReference>
<dbReference type="GO" id="GO:0035556">
    <property type="term" value="P:intracellular signal transduction"/>
    <property type="evidence" value="ECO:0007669"/>
    <property type="project" value="TreeGrafter"/>
</dbReference>
<dbReference type="FunFam" id="2.60.40.10:FF:001588">
    <property type="entry name" value="Neuregulin 2a"/>
    <property type="match status" value="1"/>
</dbReference>
<dbReference type="Pfam" id="PF25518">
    <property type="entry name" value="NRG2_N"/>
    <property type="match status" value="1"/>
</dbReference>
<keyword evidence="20" id="KW-1185">Reference proteome</keyword>
<evidence type="ECO:0000256" key="3">
    <source>
        <dbReference type="ARBA" id="ARBA00008216"/>
    </source>
</evidence>
<dbReference type="InterPro" id="IPR008993">
    <property type="entry name" value="TIMP-like_OB-fold"/>
</dbReference>
<dbReference type="GO" id="GO:0005615">
    <property type="term" value="C:extracellular space"/>
    <property type="evidence" value="ECO:0007669"/>
    <property type="project" value="TreeGrafter"/>
</dbReference>
<dbReference type="InterPro" id="IPR000742">
    <property type="entry name" value="EGF"/>
</dbReference>
<evidence type="ECO:0000256" key="13">
    <source>
        <dbReference type="ARBA" id="ARBA00023319"/>
    </source>
</evidence>
<keyword evidence="13" id="KW-0393">Immunoglobulin domain</keyword>
<evidence type="ECO:0000259" key="17">
    <source>
        <dbReference type="PROSITE" id="PS50026"/>
    </source>
</evidence>
<comment type="caution">
    <text evidence="19">The sequence shown here is derived from an EMBL/GenBank/DDBJ whole genome shotgun (WGS) entry which is preliminary data.</text>
</comment>
<dbReference type="PANTHER" id="PTHR11100">
    <property type="entry name" value="HEREGULIN-NEUREGULIN FAMILY MEMBER"/>
    <property type="match status" value="1"/>
</dbReference>
<keyword evidence="11 14" id="KW-1015">Disulfide bond</keyword>
<evidence type="ECO:0000256" key="4">
    <source>
        <dbReference type="ARBA" id="ARBA00022475"/>
    </source>
</evidence>
<dbReference type="InterPro" id="IPR036179">
    <property type="entry name" value="Ig-like_dom_sf"/>
</dbReference>
<evidence type="ECO:0000256" key="12">
    <source>
        <dbReference type="ARBA" id="ARBA00023180"/>
    </source>
</evidence>
<feature type="transmembrane region" description="Helical" evidence="16">
    <location>
        <begin position="550"/>
        <end position="572"/>
    </location>
</feature>
<evidence type="ECO:0000256" key="1">
    <source>
        <dbReference type="ARBA" id="ARBA00004251"/>
    </source>
</evidence>
<evidence type="ECO:0000256" key="8">
    <source>
        <dbReference type="ARBA" id="ARBA00022989"/>
    </source>
</evidence>